<evidence type="ECO:0000256" key="11">
    <source>
        <dbReference type="ARBA" id="ARBA00023136"/>
    </source>
</evidence>
<dbReference type="GO" id="GO:0016301">
    <property type="term" value="F:kinase activity"/>
    <property type="evidence" value="ECO:0007669"/>
    <property type="project" value="UniProtKB-KW"/>
</dbReference>
<keyword evidence="4" id="KW-1003">Cell membrane</keyword>
<dbReference type="Pfam" id="PF06580">
    <property type="entry name" value="His_kinase"/>
    <property type="match status" value="1"/>
</dbReference>
<keyword evidence="12" id="KW-1133">Transmembrane helix</keyword>
<comment type="caution">
    <text evidence="15">The sequence shown here is derived from an EMBL/GenBank/DDBJ whole genome shotgun (WGS) entry which is preliminary data.</text>
</comment>
<reference evidence="15 16" key="1">
    <citation type="submission" date="2022-08" db="EMBL/GenBank/DDBJ databases">
        <title>Paenibacillus endoradicis sp. nov., Paenibacillus radicibacter sp. nov and Paenibacillus pararadicis sp. nov., three cold-adapted plant growth-promoting bacteria isolated from root of Larix gmelinii in Great Khingan.</title>
        <authorList>
            <person name="Xue H."/>
        </authorList>
    </citation>
    <scope>NUCLEOTIDE SEQUENCE [LARGE SCALE GENOMIC DNA]</scope>
    <source>
        <strain evidence="15 16">N5-1-1-5</strain>
    </source>
</reference>
<dbReference type="Proteomes" id="UP001300012">
    <property type="component" value="Unassembled WGS sequence"/>
</dbReference>
<evidence type="ECO:0000256" key="4">
    <source>
        <dbReference type="ARBA" id="ARBA00022475"/>
    </source>
</evidence>
<dbReference type="InterPro" id="IPR003594">
    <property type="entry name" value="HATPase_dom"/>
</dbReference>
<evidence type="ECO:0000259" key="13">
    <source>
        <dbReference type="PROSITE" id="PS50109"/>
    </source>
</evidence>
<dbReference type="PROSITE" id="PS50109">
    <property type="entry name" value="HIS_KIN"/>
    <property type="match status" value="1"/>
</dbReference>
<dbReference type="InterPro" id="IPR010559">
    <property type="entry name" value="Sig_transdc_His_kin_internal"/>
</dbReference>
<dbReference type="InterPro" id="IPR003660">
    <property type="entry name" value="HAMP_dom"/>
</dbReference>
<feature type="domain" description="Histidine kinase" evidence="13">
    <location>
        <begin position="469"/>
        <end position="568"/>
    </location>
</feature>
<dbReference type="PANTHER" id="PTHR34220:SF7">
    <property type="entry name" value="SENSOR HISTIDINE KINASE YPDA"/>
    <property type="match status" value="1"/>
</dbReference>
<keyword evidence="5" id="KW-0597">Phosphoprotein</keyword>
<evidence type="ECO:0000259" key="14">
    <source>
        <dbReference type="PROSITE" id="PS50885"/>
    </source>
</evidence>
<keyword evidence="7" id="KW-0547">Nucleotide-binding</keyword>
<dbReference type="InterPro" id="IPR036890">
    <property type="entry name" value="HATPase_C_sf"/>
</dbReference>
<keyword evidence="6" id="KW-0808">Transferase</keyword>
<dbReference type="SUPFAM" id="SSF158472">
    <property type="entry name" value="HAMP domain-like"/>
    <property type="match status" value="1"/>
</dbReference>
<dbReference type="RefSeq" id="WP_258213183.1">
    <property type="nucleotide sequence ID" value="NZ_JANQBD010000006.1"/>
</dbReference>
<dbReference type="InterPro" id="IPR005467">
    <property type="entry name" value="His_kinase_dom"/>
</dbReference>
<evidence type="ECO:0000313" key="16">
    <source>
        <dbReference type="Proteomes" id="UP001300012"/>
    </source>
</evidence>
<evidence type="ECO:0000256" key="7">
    <source>
        <dbReference type="ARBA" id="ARBA00022741"/>
    </source>
</evidence>
<dbReference type="PRINTS" id="PR00344">
    <property type="entry name" value="BCTRLSENSOR"/>
</dbReference>
<feature type="domain" description="HAMP" evidence="14">
    <location>
        <begin position="305"/>
        <end position="358"/>
    </location>
</feature>
<dbReference type="EMBL" id="JANQBD010000006">
    <property type="protein sequence ID" value="MCR8631591.1"/>
    <property type="molecule type" value="Genomic_DNA"/>
</dbReference>
<gene>
    <name evidence="15" type="ORF">NV381_10290</name>
</gene>
<keyword evidence="9" id="KW-0067">ATP-binding</keyword>
<dbReference type="CDD" id="cd06225">
    <property type="entry name" value="HAMP"/>
    <property type="match status" value="1"/>
</dbReference>
<sequence>MKPWPYSIKHLRFRQKLILSYIAVVLVPLLLLGLYSYYQSLELLQKQAIQGVRETAGTVAGGINNNMIRYERIFDSIVLNPEIQRFFGRTYTDLTELSSDLKKNVDPFFTMVTHLNKDVSQVTVFTKNDIPEYGNYIQSFDRAREAVWYDQASKQKKTFWYYRSGEFAAVKKFPNIYVNEDTTLLYLKLDTAHLLDTTNIGNADHYGFVVSDSNHNIILEKAIPDAAQRGIKPQELIRETDGFFVKDGVSYIVLTQSIPIPGWTLHCYIPAKQLSVDATSIIKATIVVVAVCTLILFGLIWMFSRSLLYRIQLLHRWAKQVELGDLRVSVVSDDYRDEIGELTRRFGKMLQRINELINETYKNKITQKELQLKALQSQINPHFLYNSLSIINWKAVQIGARDISHFVTTLSRFYRTALNRGESLTSIRDEITNTQSYVEIQSIMHDYEFEIVYEIDEMILPYATVNLTLQPLVENAILHGIDMKADGKGRLIIRGKWNNGTIEFSVEDNGPGIDEVLQKQLLSIPSKGYGLKNVHERIQITFGEPYGLQIVSEKGEGTIMKLIIPAKEYE</sequence>
<feature type="transmembrane region" description="Helical" evidence="12">
    <location>
        <begin position="18"/>
        <end position="38"/>
    </location>
</feature>
<evidence type="ECO:0000256" key="3">
    <source>
        <dbReference type="ARBA" id="ARBA00012438"/>
    </source>
</evidence>
<evidence type="ECO:0000256" key="1">
    <source>
        <dbReference type="ARBA" id="ARBA00000085"/>
    </source>
</evidence>
<name>A0ABT1YEG8_9BACL</name>
<dbReference type="InterPro" id="IPR050640">
    <property type="entry name" value="Bact_2-comp_sensor_kinase"/>
</dbReference>
<feature type="transmembrane region" description="Helical" evidence="12">
    <location>
        <begin position="281"/>
        <end position="303"/>
    </location>
</feature>
<dbReference type="Pfam" id="PF00672">
    <property type="entry name" value="HAMP"/>
    <property type="match status" value="1"/>
</dbReference>
<keyword evidence="10" id="KW-0902">Two-component regulatory system</keyword>
<dbReference type="Gene3D" id="6.10.340.10">
    <property type="match status" value="1"/>
</dbReference>
<dbReference type="SMART" id="SM00387">
    <property type="entry name" value="HATPase_c"/>
    <property type="match status" value="1"/>
</dbReference>
<keyword evidence="11 12" id="KW-0472">Membrane</keyword>
<dbReference type="Pfam" id="PF02518">
    <property type="entry name" value="HATPase_c"/>
    <property type="match status" value="1"/>
</dbReference>
<evidence type="ECO:0000313" key="15">
    <source>
        <dbReference type="EMBL" id="MCR8631591.1"/>
    </source>
</evidence>
<evidence type="ECO:0000256" key="8">
    <source>
        <dbReference type="ARBA" id="ARBA00022777"/>
    </source>
</evidence>
<evidence type="ECO:0000256" key="6">
    <source>
        <dbReference type="ARBA" id="ARBA00022679"/>
    </source>
</evidence>
<proteinExistence type="predicted"/>
<keyword evidence="8 15" id="KW-0418">Kinase</keyword>
<dbReference type="Gene3D" id="3.30.565.10">
    <property type="entry name" value="Histidine kinase-like ATPase, C-terminal domain"/>
    <property type="match status" value="1"/>
</dbReference>
<organism evidence="15 16">
    <name type="scientific">Paenibacillus radicis</name>
    <name type="common">ex Xue et al. 2023</name>
    <dbReference type="NCBI Taxonomy" id="2972489"/>
    <lineage>
        <taxon>Bacteria</taxon>
        <taxon>Bacillati</taxon>
        <taxon>Bacillota</taxon>
        <taxon>Bacilli</taxon>
        <taxon>Bacillales</taxon>
        <taxon>Paenibacillaceae</taxon>
        <taxon>Paenibacillus</taxon>
    </lineage>
</organism>
<evidence type="ECO:0000256" key="2">
    <source>
        <dbReference type="ARBA" id="ARBA00004651"/>
    </source>
</evidence>
<protein>
    <recommendedName>
        <fullName evidence="3">histidine kinase</fullName>
        <ecNumber evidence="3">2.7.13.3</ecNumber>
    </recommendedName>
</protein>
<dbReference type="PROSITE" id="PS50885">
    <property type="entry name" value="HAMP"/>
    <property type="match status" value="1"/>
</dbReference>
<keyword evidence="12" id="KW-0812">Transmembrane</keyword>
<evidence type="ECO:0000256" key="12">
    <source>
        <dbReference type="SAM" id="Phobius"/>
    </source>
</evidence>
<evidence type="ECO:0000256" key="9">
    <source>
        <dbReference type="ARBA" id="ARBA00022840"/>
    </source>
</evidence>
<accession>A0ABT1YEG8</accession>
<dbReference type="SUPFAM" id="SSF55874">
    <property type="entry name" value="ATPase domain of HSP90 chaperone/DNA topoisomerase II/histidine kinase"/>
    <property type="match status" value="1"/>
</dbReference>
<dbReference type="SMART" id="SM00304">
    <property type="entry name" value="HAMP"/>
    <property type="match status" value="1"/>
</dbReference>
<evidence type="ECO:0000256" key="10">
    <source>
        <dbReference type="ARBA" id="ARBA00023012"/>
    </source>
</evidence>
<comment type="catalytic activity">
    <reaction evidence="1">
        <text>ATP + protein L-histidine = ADP + protein N-phospho-L-histidine.</text>
        <dbReference type="EC" id="2.7.13.3"/>
    </reaction>
</comment>
<comment type="subcellular location">
    <subcellularLocation>
        <location evidence="2">Cell membrane</location>
        <topology evidence="2">Multi-pass membrane protein</topology>
    </subcellularLocation>
</comment>
<dbReference type="InterPro" id="IPR004358">
    <property type="entry name" value="Sig_transdc_His_kin-like_C"/>
</dbReference>
<dbReference type="PANTHER" id="PTHR34220">
    <property type="entry name" value="SENSOR HISTIDINE KINASE YPDA"/>
    <property type="match status" value="1"/>
</dbReference>
<evidence type="ECO:0000256" key="5">
    <source>
        <dbReference type="ARBA" id="ARBA00022553"/>
    </source>
</evidence>
<keyword evidence="16" id="KW-1185">Reference proteome</keyword>
<dbReference type="EC" id="2.7.13.3" evidence="3"/>